<dbReference type="GO" id="GO:0005615">
    <property type="term" value="C:extracellular space"/>
    <property type="evidence" value="ECO:0007669"/>
    <property type="project" value="InterPro"/>
</dbReference>
<keyword evidence="2" id="KW-0722">Serine protease inhibitor</keyword>
<dbReference type="Gene3D" id="3.30.497.10">
    <property type="entry name" value="Antithrombin, subunit I, domain 2"/>
    <property type="match status" value="1"/>
</dbReference>
<dbReference type="Pfam" id="PF00079">
    <property type="entry name" value="Serpin"/>
    <property type="match status" value="1"/>
</dbReference>
<evidence type="ECO:0000313" key="4">
    <source>
        <dbReference type="EMBL" id="BAM18772.1"/>
    </source>
</evidence>
<dbReference type="InterPro" id="IPR023796">
    <property type="entry name" value="Serpin_dom"/>
</dbReference>
<feature type="domain" description="Serpin" evidence="3">
    <location>
        <begin position="1"/>
        <end position="87"/>
    </location>
</feature>
<evidence type="ECO:0000256" key="2">
    <source>
        <dbReference type="ARBA" id="ARBA00022900"/>
    </source>
</evidence>
<dbReference type="InterPro" id="IPR023795">
    <property type="entry name" value="Serpin_CS"/>
</dbReference>
<reference evidence="4" key="1">
    <citation type="journal article" date="2012" name="BMC Biol.">
        <title>Comprehensive microarray-based analysis for stage-specific larval camouflage pattern-associated genes in the swallowtail butterfly, Papilio xuthus.</title>
        <authorList>
            <person name="Futahashi R."/>
            <person name="Shirataki H."/>
            <person name="Narita T."/>
            <person name="Mita K."/>
            <person name="Fujiwara H."/>
        </authorList>
    </citation>
    <scope>NUCLEOTIDE SEQUENCE</scope>
    <source>
        <tissue evidence="4">Epidermis</tissue>
    </source>
</reference>
<dbReference type="AlphaFoldDB" id="I4DLI2"/>
<dbReference type="PROSITE" id="PS00284">
    <property type="entry name" value="SERPIN"/>
    <property type="match status" value="1"/>
</dbReference>
<organism evidence="4">
    <name type="scientific">Papilio xuthus</name>
    <name type="common">Asian swallowtail butterfly</name>
    <dbReference type="NCBI Taxonomy" id="66420"/>
    <lineage>
        <taxon>Eukaryota</taxon>
        <taxon>Metazoa</taxon>
        <taxon>Ecdysozoa</taxon>
        <taxon>Arthropoda</taxon>
        <taxon>Hexapoda</taxon>
        <taxon>Insecta</taxon>
        <taxon>Pterygota</taxon>
        <taxon>Neoptera</taxon>
        <taxon>Endopterygota</taxon>
        <taxon>Lepidoptera</taxon>
        <taxon>Glossata</taxon>
        <taxon>Ditrysia</taxon>
        <taxon>Papilionoidea</taxon>
        <taxon>Papilionidae</taxon>
        <taxon>Papilioninae</taxon>
        <taxon>Papilio</taxon>
    </lineage>
</organism>
<accession>I4DLI2</accession>
<sequence>MGIKDIFDPGAANFKDITETNNVFISAVVHNAVIEVTETGTVASAATYAYFADRARPSVFNANRPFIYMVLEKTTNTILFSGVYTKPSIF</sequence>
<evidence type="ECO:0000256" key="1">
    <source>
        <dbReference type="ARBA" id="ARBA00022690"/>
    </source>
</evidence>
<evidence type="ECO:0000259" key="3">
    <source>
        <dbReference type="Pfam" id="PF00079"/>
    </source>
</evidence>
<keyword evidence="1" id="KW-0646">Protease inhibitor</keyword>
<protein>
    <recommendedName>
        <fullName evidence="3">Serpin domain-containing protein</fullName>
    </recommendedName>
</protein>
<dbReference type="InterPro" id="IPR036186">
    <property type="entry name" value="Serpin_sf"/>
</dbReference>
<dbReference type="PANTHER" id="PTHR11461:SF367">
    <property type="entry name" value="GH21475P-RELATED"/>
    <property type="match status" value="1"/>
</dbReference>
<dbReference type="InterPro" id="IPR042178">
    <property type="entry name" value="Serpin_sf_1"/>
</dbReference>
<dbReference type="InterPro" id="IPR000215">
    <property type="entry name" value="Serpin_fam"/>
</dbReference>
<proteinExistence type="evidence at transcript level"/>
<name>I4DLI2_PAPXU</name>
<dbReference type="SUPFAM" id="SSF56574">
    <property type="entry name" value="Serpins"/>
    <property type="match status" value="1"/>
</dbReference>
<dbReference type="GO" id="GO:0004867">
    <property type="term" value="F:serine-type endopeptidase inhibitor activity"/>
    <property type="evidence" value="ECO:0007669"/>
    <property type="project" value="UniProtKB-KW"/>
</dbReference>
<dbReference type="PANTHER" id="PTHR11461">
    <property type="entry name" value="SERINE PROTEASE INHIBITOR, SERPIN"/>
    <property type="match status" value="1"/>
</dbReference>
<dbReference type="EMBL" id="AK402150">
    <property type="protein sequence ID" value="BAM18772.1"/>
    <property type="molecule type" value="mRNA"/>
</dbReference>